<evidence type="ECO:0000313" key="3">
    <source>
        <dbReference type="Proteomes" id="UP001497482"/>
    </source>
</evidence>
<organism evidence="2 3">
    <name type="scientific">Knipowitschia caucasica</name>
    <name type="common">Caucasian dwarf goby</name>
    <name type="synonym">Pomatoschistus caucasicus</name>
    <dbReference type="NCBI Taxonomy" id="637954"/>
    <lineage>
        <taxon>Eukaryota</taxon>
        <taxon>Metazoa</taxon>
        <taxon>Chordata</taxon>
        <taxon>Craniata</taxon>
        <taxon>Vertebrata</taxon>
        <taxon>Euteleostomi</taxon>
        <taxon>Actinopterygii</taxon>
        <taxon>Neopterygii</taxon>
        <taxon>Teleostei</taxon>
        <taxon>Neoteleostei</taxon>
        <taxon>Acanthomorphata</taxon>
        <taxon>Gobiaria</taxon>
        <taxon>Gobiiformes</taxon>
        <taxon>Gobioidei</taxon>
        <taxon>Gobiidae</taxon>
        <taxon>Gobiinae</taxon>
        <taxon>Knipowitschia</taxon>
    </lineage>
</organism>
<gene>
    <name evidence="2" type="ORF">KC01_LOCUS22203</name>
</gene>
<dbReference type="AlphaFoldDB" id="A0AAV2KWK1"/>
<feature type="compositionally biased region" description="Polar residues" evidence="1">
    <location>
        <begin position="88"/>
        <end position="97"/>
    </location>
</feature>
<feature type="compositionally biased region" description="Basic and acidic residues" evidence="1">
    <location>
        <begin position="75"/>
        <end position="84"/>
    </location>
</feature>
<reference evidence="2 3" key="1">
    <citation type="submission" date="2024-04" db="EMBL/GenBank/DDBJ databases">
        <authorList>
            <person name="Waldvogel A.-M."/>
            <person name="Schoenle A."/>
        </authorList>
    </citation>
    <scope>NUCLEOTIDE SEQUENCE [LARGE SCALE GENOMIC DNA]</scope>
</reference>
<accession>A0AAV2KWK1</accession>
<dbReference type="Proteomes" id="UP001497482">
    <property type="component" value="Chromosome 2"/>
</dbReference>
<feature type="region of interest" description="Disordered" evidence="1">
    <location>
        <begin position="57"/>
        <end position="97"/>
    </location>
</feature>
<proteinExistence type="predicted"/>
<evidence type="ECO:0000313" key="2">
    <source>
        <dbReference type="EMBL" id="CAL1593048.1"/>
    </source>
</evidence>
<keyword evidence="3" id="KW-1185">Reference proteome</keyword>
<protein>
    <submittedName>
        <fullName evidence="2">Uncharacterized protein</fullName>
    </submittedName>
</protein>
<sequence length="97" mass="10627">MVVVAQTRVERTPSGPRLQARSTPAPVQTPFCMHRSEEGAEANELRRTGRGMQLAARVVKRKGQLGSRTATASRGSRERSDRAVSRPQRCSTYSVCG</sequence>
<dbReference type="EMBL" id="OZ035824">
    <property type="protein sequence ID" value="CAL1593048.1"/>
    <property type="molecule type" value="Genomic_DNA"/>
</dbReference>
<name>A0AAV2KWK1_KNICA</name>
<feature type="region of interest" description="Disordered" evidence="1">
    <location>
        <begin position="1"/>
        <end position="30"/>
    </location>
</feature>
<evidence type="ECO:0000256" key="1">
    <source>
        <dbReference type="SAM" id="MobiDB-lite"/>
    </source>
</evidence>